<feature type="domain" description="YknX-like barrel-sandwich hybrid" evidence="6">
    <location>
        <begin position="58"/>
        <end position="304"/>
    </location>
</feature>
<dbReference type="InterPro" id="IPR050739">
    <property type="entry name" value="MFP"/>
</dbReference>
<dbReference type="EMBL" id="AAGHXH010000072">
    <property type="protein sequence ID" value="EBO2495950.1"/>
    <property type="molecule type" value="Genomic_DNA"/>
</dbReference>
<evidence type="ECO:0000313" key="48">
    <source>
        <dbReference type="EMBL" id="EDA6270015.1"/>
    </source>
</evidence>
<keyword evidence="3 5" id="KW-1133">Transmembrane helix</keyword>
<reference evidence="47" key="2">
    <citation type="submission" date="2018-07" db="EMBL/GenBank/DDBJ databases">
        <authorList>
            <consortium name="PulseNet: The National Subtyping Network for Foodborne Disease Surveillance"/>
            <person name="Tarr C.L."/>
            <person name="Trees E."/>
            <person name="Katz L.S."/>
            <person name="Carleton-Romer H.A."/>
            <person name="Stroika S."/>
            <person name="Kucerova Z."/>
            <person name="Roache K.F."/>
            <person name="Sabol A.L."/>
            <person name="Besser J."/>
            <person name="Gerner-Smidt P."/>
        </authorList>
    </citation>
    <scope>NUCLEOTIDE SEQUENCE</scope>
    <source>
        <strain evidence="47">PNUSAS000719</strain>
    </source>
</reference>
<keyword evidence="4 5" id="KW-0472">Membrane</keyword>
<dbReference type="EMBL" id="AAHYUR010000043">
    <property type="protein sequence ID" value="ECB8231155.1"/>
    <property type="molecule type" value="Genomic_DNA"/>
</dbReference>
<accession>A0A3V2SI77</accession>
<evidence type="ECO:0000313" key="13">
    <source>
        <dbReference type="EMBL" id="EBO2052182.1"/>
    </source>
</evidence>
<dbReference type="Gene3D" id="2.40.50.100">
    <property type="match status" value="1"/>
</dbReference>
<dbReference type="EMBL" id="AAHVVF010000061">
    <property type="protein sequence ID" value="ECA8959373.1"/>
    <property type="molecule type" value="Genomic_DNA"/>
</dbReference>
<evidence type="ECO:0000256" key="3">
    <source>
        <dbReference type="ARBA" id="ARBA00022989"/>
    </source>
</evidence>
<evidence type="ECO:0000256" key="2">
    <source>
        <dbReference type="ARBA" id="ARBA00022692"/>
    </source>
</evidence>
<dbReference type="InterPro" id="IPR058639">
    <property type="entry name" value="BSH_YknX-like"/>
</dbReference>
<evidence type="ECO:0000313" key="15">
    <source>
        <dbReference type="EMBL" id="EBO2914007.1"/>
    </source>
</evidence>
<evidence type="ECO:0000313" key="54">
    <source>
        <dbReference type="Proteomes" id="UP000365067"/>
    </source>
</evidence>
<dbReference type="EMBL" id="AALKSI010000049">
    <property type="protein sequence ID" value="EDA6270015.1"/>
    <property type="molecule type" value="Genomic_DNA"/>
</dbReference>
<evidence type="ECO:0000313" key="52">
    <source>
        <dbReference type="EMBL" id="EDG8352627.1"/>
    </source>
</evidence>
<dbReference type="EMBL" id="AAGHQA010000112">
    <property type="protein sequence ID" value="EBO1634666.1"/>
    <property type="molecule type" value="Genomic_DNA"/>
</dbReference>
<evidence type="ECO:0000313" key="30">
    <source>
        <dbReference type="EMBL" id="ECT0511372.1"/>
    </source>
</evidence>
<evidence type="ECO:0000313" key="12">
    <source>
        <dbReference type="EMBL" id="EBO1634666.1"/>
    </source>
</evidence>
<dbReference type="EMBL" id="AAHGZJ010000074">
    <property type="protein sequence ID" value="EBV9906916.1"/>
    <property type="molecule type" value="Genomic_DNA"/>
</dbReference>
<dbReference type="EMBL" id="AAHULA010000026">
    <property type="protein sequence ID" value="ECA4443726.1"/>
    <property type="molecule type" value="Genomic_DNA"/>
</dbReference>
<dbReference type="EMBL" id="AAKNQD010000157">
    <property type="protein sequence ID" value="ECT7071286.1"/>
    <property type="molecule type" value="Genomic_DNA"/>
</dbReference>
<dbReference type="EMBL" id="AAKSVH010000125">
    <property type="protein sequence ID" value="ECV0624381.1"/>
    <property type="molecule type" value="Genomic_DNA"/>
</dbReference>
<dbReference type="EMBL" id="AAMFMX010000065">
    <property type="protein sequence ID" value="EDG8426105.1"/>
    <property type="molecule type" value="Genomic_DNA"/>
</dbReference>
<evidence type="ECO:0000313" key="24">
    <source>
        <dbReference type="EMBL" id="ECA8558361.1"/>
    </source>
</evidence>
<evidence type="ECO:0000313" key="14">
    <source>
        <dbReference type="EMBL" id="EBO2495950.1"/>
    </source>
</evidence>
<evidence type="ECO:0000313" key="7">
    <source>
        <dbReference type="EMBL" id="EBM8193301.1"/>
    </source>
</evidence>
<evidence type="ECO:0000313" key="33">
    <source>
        <dbReference type="EMBL" id="ECT6385485.1"/>
    </source>
</evidence>
<dbReference type="EMBL" id="AAKQYR010000047">
    <property type="protein sequence ID" value="ECU7624456.1"/>
    <property type="molecule type" value="Genomic_DNA"/>
</dbReference>
<evidence type="ECO:0000313" key="39">
    <source>
        <dbReference type="EMBL" id="ECU7503425.1"/>
    </source>
</evidence>
<evidence type="ECO:0000313" key="38">
    <source>
        <dbReference type="EMBL" id="ECU6021654.1"/>
    </source>
</evidence>
<dbReference type="EMBL" id="AAGIAU010000027">
    <property type="protein sequence ID" value="EBO2914007.1"/>
    <property type="molecule type" value="Genomic_DNA"/>
</dbReference>
<evidence type="ECO:0000313" key="28">
    <source>
        <dbReference type="EMBL" id="ECS3253446.1"/>
    </source>
</evidence>
<dbReference type="EMBL" id="AAHVRN010000117">
    <property type="protein sequence ID" value="ECA8558361.1"/>
    <property type="molecule type" value="Genomic_DNA"/>
</dbReference>
<dbReference type="EMBL" id="AAKOWS010000087">
    <property type="protein sequence ID" value="ECU1025658.1"/>
    <property type="molecule type" value="Genomic_DNA"/>
</dbReference>
<reference evidence="48" key="1">
    <citation type="submission" date="2018-07" db="EMBL/GenBank/DDBJ databases">
        <authorList>
            <consortium name="NARMS: The National Antimicrobial Resistance Monitoring System"/>
        </authorList>
    </citation>
    <scope>NUCLEOTIDE SEQUENCE</scope>
    <source>
        <strain evidence="39">CVM N32765</strain>
        <strain evidence="40">CVM N32771</strain>
        <strain evidence="34">CVM N38940</strain>
        <strain evidence="35">CVM N41920</strain>
        <strain evidence="27">CVM N54726</strain>
        <strain evidence="28">CVM N57292F</strain>
        <strain evidence="33">CVM N57958F</strain>
        <strain evidence="49">CVM N58670</strain>
        <strain evidence="36">FSIS11808073</strain>
        <strain evidence="23">FSIS11816699</strain>
        <strain evidence="26">FSIS11918308</strain>
        <strain evidence="48">FSIS1505221</strain>
    </source>
</reference>
<dbReference type="Proteomes" id="UP000839705">
    <property type="component" value="Unassembled WGS sequence"/>
</dbReference>
<dbReference type="EMBL" id="AAMARF010000078">
    <property type="protein sequence ID" value="EDF3875390.1"/>
    <property type="molecule type" value="Genomic_DNA"/>
</dbReference>
<evidence type="ECO:0000313" key="40">
    <source>
        <dbReference type="EMBL" id="ECU7624456.1"/>
    </source>
</evidence>
<dbReference type="EMBL" id="AAKQXS010000026">
    <property type="protein sequence ID" value="ECU7503425.1"/>
    <property type="molecule type" value="Genomic_DNA"/>
</dbReference>
<dbReference type="EMBL" id="AAKRLS010000032">
    <property type="protein sequence ID" value="ECU9200365.1"/>
    <property type="molecule type" value="Genomic_DNA"/>
</dbReference>
<dbReference type="EMBL" id="AAKJFM010000069">
    <property type="protein sequence ID" value="ECS3253446.1"/>
    <property type="molecule type" value="Genomic_DNA"/>
</dbReference>
<dbReference type="PANTHER" id="PTHR30386:SF26">
    <property type="entry name" value="TRANSPORT PROTEIN COMB"/>
    <property type="match status" value="1"/>
</dbReference>
<evidence type="ECO:0000256" key="5">
    <source>
        <dbReference type="SAM" id="Phobius"/>
    </source>
</evidence>
<evidence type="ECO:0000313" key="42">
    <source>
        <dbReference type="EMBL" id="ECV0336927.1"/>
    </source>
</evidence>
<evidence type="ECO:0000313" key="36">
    <source>
        <dbReference type="EMBL" id="ECU0321744.1"/>
    </source>
</evidence>
<protein>
    <submittedName>
        <fullName evidence="48">HlyD family efflux transporter periplasmic adaptor subunit</fullName>
    </submittedName>
</protein>
<dbReference type="EMBL" id="AAKNKF010000027">
    <property type="protein sequence ID" value="ECT6385485.1"/>
    <property type="molecule type" value="Genomic_DNA"/>
</dbReference>
<evidence type="ECO:0000313" key="49">
    <source>
        <dbReference type="EMBL" id="EDB8563385.1"/>
    </source>
</evidence>
<dbReference type="EMBL" id="AAKLFR010000072">
    <property type="protein sequence ID" value="ECS9494010.1"/>
    <property type="molecule type" value="Genomic_DNA"/>
</dbReference>
<evidence type="ECO:0000313" key="47">
    <source>
        <dbReference type="EMBL" id="ECW9638081.1"/>
    </source>
</evidence>
<evidence type="ECO:0000313" key="37">
    <source>
        <dbReference type="EMBL" id="ECU1025658.1"/>
    </source>
</evidence>
<dbReference type="EMBL" id="AAGEHN010000036">
    <property type="protein sequence ID" value="EBM9689288.1"/>
    <property type="molecule type" value="Genomic_DNA"/>
</dbReference>
<dbReference type="EMBL" id="AAKLVH010000087">
    <property type="protein sequence ID" value="ECT1429096.1"/>
    <property type="molecule type" value="Genomic_DNA"/>
</dbReference>
<evidence type="ECO:0000313" key="18">
    <source>
        <dbReference type="EMBL" id="EBW5970448.1"/>
    </source>
</evidence>
<evidence type="ECO:0000256" key="4">
    <source>
        <dbReference type="ARBA" id="ARBA00023136"/>
    </source>
</evidence>
<dbReference type="Proteomes" id="UP000365067">
    <property type="component" value="Unassembled WGS sequence"/>
</dbReference>
<dbReference type="PANTHER" id="PTHR30386">
    <property type="entry name" value="MEMBRANE FUSION SUBUNIT OF EMRAB-TOLC MULTIDRUG EFFLUX PUMP"/>
    <property type="match status" value="1"/>
</dbReference>
<dbReference type="Pfam" id="PF25984">
    <property type="entry name" value="BSH_YknX"/>
    <property type="match status" value="1"/>
</dbReference>
<evidence type="ECO:0000313" key="32">
    <source>
        <dbReference type="EMBL" id="ECT1429096.1"/>
    </source>
</evidence>
<dbReference type="EMBL" id="AAKSVW010000073">
    <property type="protein sequence ID" value="ECV0336927.1"/>
    <property type="molecule type" value="Genomic_DNA"/>
</dbReference>
<evidence type="ECO:0000313" key="44">
    <source>
        <dbReference type="EMBL" id="ECV3653798.1"/>
    </source>
</evidence>
<evidence type="ECO:0000313" key="31">
    <source>
        <dbReference type="EMBL" id="ECT1152382.1"/>
    </source>
</evidence>
<evidence type="ECO:0000313" key="26">
    <source>
        <dbReference type="EMBL" id="ECB8231155.1"/>
    </source>
</evidence>
<dbReference type="EMBL" id="AAKSAY010000053">
    <property type="protein sequence ID" value="ECV3653798.1"/>
    <property type="molecule type" value="Genomic_DNA"/>
</dbReference>
<evidence type="ECO:0000313" key="29">
    <source>
        <dbReference type="EMBL" id="ECS9494010.1"/>
    </source>
</evidence>
<dbReference type="Proteomes" id="UP000839723">
    <property type="component" value="Unassembled WGS sequence"/>
</dbReference>
<evidence type="ECO:0000313" key="8">
    <source>
        <dbReference type="EMBL" id="EBM8871678.1"/>
    </source>
</evidence>
<evidence type="ECO:0000313" key="10">
    <source>
        <dbReference type="EMBL" id="EBN0512922.1"/>
    </source>
</evidence>
<dbReference type="EMBL" id="AAMFMM010000041">
    <property type="protein sequence ID" value="EDG8352627.1"/>
    <property type="molecule type" value="Genomic_DNA"/>
</dbReference>
<comment type="caution">
    <text evidence="48">The sequence shown here is derived from an EMBL/GenBank/DDBJ whole genome shotgun (WGS) entry which is preliminary data.</text>
</comment>
<evidence type="ECO:0000313" key="51">
    <source>
        <dbReference type="EMBL" id="EDG7392419.1"/>
    </source>
</evidence>
<dbReference type="EMBL" id="AAGDVA010000064">
    <property type="protein sequence ID" value="EBM8193301.1"/>
    <property type="molecule type" value="Genomic_DNA"/>
</dbReference>
<dbReference type="EMBL" id="AAKLNX010000026">
    <property type="protein sequence ID" value="ECT0511372.1"/>
    <property type="molecule type" value="Genomic_DNA"/>
</dbReference>
<dbReference type="EMBL" id="AAHHJF010000034">
    <property type="protein sequence ID" value="EBW5970448.1"/>
    <property type="molecule type" value="Genomic_DNA"/>
</dbReference>
<evidence type="ECO:0000313" key="41">
    <source>
        <dbReference type="EMBL" id="ECU9200365.1"/>
    </source>
</evidence>
<evidence type="ECO:0000313" key="17">
    <source>
        <dbReference type="EMBL" id="EBV9906916.1"/>
    </source>
</evidence>
<dbReference type="GO" id="GO:0016020">
    <property type="term" value="C:membrane"/>
    <property type="evidence" value="ECO:0007669"/>
    <property type="project" value="UniProtKB-SubCell"/>
</dbReference>
<dbReference type="EMBL" id="AAHQMV010000042">
    <property type="protein sequence ID" value="EBZ2434677.1"/>
    <property type="molecule type" value="Genomic_DNA"/>
</dbReference>
<evidence type="ECO:0000313" key="19">
    <source>
        <dbReference type="EMBL" id="EBW8726747.1"/>
    </source>
</evidence>
<evidence type="ECO:0000313" key="23">
    <source>
        <dbReference type="EMBL" id="ECA4917917.1"/>
    </source>
</evidence>
<evidence type="ECO:0000313" key="25">
    <source>
        <dbReference type="EMBL" id="ECA8959373.1"/>
    </source>
</evidence>
<dbReference type="EMBL" id="AAGEBN010000050">
    <property type="protein sequence ID" value="EBM8871678.1"/>
    <property type="molecule type" value="Genomic_DNA"/>
</dbReference>
<dbReference type="EMBL" id="AAGFNW010000039">
    <property type="protein sequence ID" value="EBN3585686.1"/>
    <property type="molecule type" value="Genomic_DNA"/>
</dbReference>
<keyword evidence="2 5" id="KW-0812">Transmembrane</keyword>
<dbReference type="EMBL" id="AAGEON010000029">
    <property type="protein sequence ID" value="EBN0512922.1"/>
    <property type="molecule type" value="Genomic_DNA"/>
</dbReference>
<organism evidence="48">
    <name type="scientific">Salmonella enterica subsp. enterica serovar Kentucky</name>
    <dbReference type="NCBI Taxonomy" id="192955"/>
    <lineage>
        <taxon>Bacteria</taxon>
        <taxon>Pseudomonadati</taxon>
        <taxon>Pseudomonadota</taxon>
        <taxon>Gammaproteobacteria</taxon>
        <taxon>Enterobacterales</taxon>
        <taxon>Enterobacteriaceae</taxon>
        <taxon>Salmonella</taxon>
    </lineage>
</organism>
<evidence type="ECO:0000313" key="45">
    <source>
        <dbReference type="EMBL" id="ECV4832256.1"/>
    </source>
</evidence>
<dbReference type="EMBL" id="AAKWYY010000021">
    <property type="protein sequence ID" value="ECW6045439.1"/>
    <property type="molecule type" value="Genomic_DNA"/>
</dbReference>
<reference evidence="38" key="3">
    <citation type="submission" date="2018-09" db="EMBL/GenBank/DDBJ databases">
        <authorList>
            <consortium name="GenomeTrakr network: Whole genome sequencing for foodborne pathogen traceback"/>
        </authorList>
    </citation>
    <scope>NUCLEOTIDE SEQUENCE</scope>
    <source>
        <strain evidence="46">15MN00359</strain>
        <strain evidence="30">CFSAN030068</strain>
        <strain evidence="10">CVM-N15245</strain>
        <strain evidence="17">CVM-N26458</strain>
        <strain evidence="18">CVM-N27249</strain>
        <strain evidence="9">FL-NRM019</strain>
        <strain evidence="37">FSIS11810082</strain>
        <strain evidence="31">FSIS11811492</strain>
        <strain evidence="32">FSIS11811735</strain>
        <strain evidence="38">FSIS11813924</strain>
        <strain evidence="16">FSIS11814883</strain>
        <strain evidence="22">FSIS11816516</strain>
        <strain evidence="25">FSIS11917264</strain>
        <strain evidence="7">FSIS11918347</strain>
        <strain evidence="13">FSIS11918976</strain>
        <strain evidence="51">FSIS1700278</strain>
        <strain evidence="53">FSIS1700345</strain>
        <strain evidence="52">FSIS1700407</strain>
        <strain evidence="41">FSIS1703277</strain>
        <strain evidence="50">FSIS1709877</strain>
        <strain evidence="45">FSIS21821682</strain>
        <strain evidence="29">FSIS21821754</strain>
        <strain evidence="12">FSIS21823107</strain>
        <strain evidence="14">FSIS21924037</strain>
        <strain evidence="8">FSIS21924041</strain>
        <strain evidence="44">FSIS31800522</strain>
        <strain evidence="43">FSIS31800927</strain>
        <strain evidence="42">FSIS31800955</strain>
        <strain evidence="20">FSIS31801101</strain>
        <strain evidence="21">FSIS31801138</strain>
        <strain evidence="24">FSIS31901439</strain>
        <strain evidence="19 54">IA-2010122881</strain>
        <strain evidence="11">NY-N19883</strain>
        <strain evidence="15">WAPHL_SAL-A00479</strain>
    </source>
</reference>
<evidence type="ECO:0000313" key="27">
    <source>
        <dbReference type="EMBL" id="ECS2132506.1"/>
    </source>
</evidence>
<dbReference type="EMBL" id="AAHQUD010000039">
    <property type="protein sequence ID" value="EBZ3306906.1"/>
    <property type="molecule type" value="Genomic_DNA"/>
</dbReference>
<dbReference type="EMBL" id="AALOWW010000027">
    <property type="protein sequence ID" value="EDB8563385.1"/>
    <property type="molecule type" value="Genomic_DNA"/>
</dbReference>
<gene>
    <name evidence="33" type="ORF">A3179_24170</name>
    <name evidence="28" type="ORF">A3Z70_23205</name>
    <name evidence="39" type="ORF">A9T44_23550</name>
    <name evidence="40" type="ORF">A9T50_23790</name>
    <name evidence="34" type="ORF">A9U91_24755</name>
    <name evidence="35" type="ORF">A9W12_24175</name>
    <name evidence="30" type="ORF">ACY89_24500</name>
    <name evidence="46" type="ORF">AKH67_23650</name>
    <name evidence="10" type="ORF">ALX47_23615</name>
    <name evidence="47" type="ORF">ALZ48_23120</name>
    <name evidence="27" type="ORF">APO12_23865</name>
    <name evidence="11" type="ORF">ASH16_22320</name>
    <name evidence="17" type="ORF">AUA60_24560</name>
    <name evidence="18" type="ORF">AUB25_23795</name>
    <name evidence="48" type="ORF">AYO62_24155</name>
    <name evidence="50" type="ORF">B0D29_25280</name>
    <name evidence="51" type="ORF">B9R05_23300</name>
    <name evidence="49" type="ORF">BCP44_22840</name>
    <name evidence="19" type="ORF">BGH80_23900</name>
    <name evidence="36" type="ORF">C6752_25635</name>
    <name evidence="52" type="ORF">CAH52_23665</name>
    <name evidence="53" type="ORF">CAH86_24540</name>
    <name evidence="41" type="ORF">CIR65_24090</name>
    <name evidence="43" type="ORF">D1343_25615</name>
    <name evidence="42" type="ORF">D3E07_25040</name>
    <name evidence="38" type="ORF">D4T81_24900</name>
    <name evidence="20" type="ORF">D9A38_24545</name>
    <name evidence="21" type="ORF">D9U58_25180</name>
    <name evidence="29" type="ORF">DM626_25230</name>
    <name evidence="37" type="ORF">DM640_25000</name>
    <name evidence="44" type="ORF">DN913_24675</name>
    <name evidence="45" type="ORF">DN953_25590</name>
    <name evidence="31" type="ORF">DTE28_25520</name>
    <name evidence="32" type="ORF">DU036_24880</name>
    <name evidence="26" type="ORF">E2A04_24765</name>
    <name evidence="7" type="ORF">E2K49_24040</name>
    <name evidence="13" type="ORF">E3B48_24475</name>
    <name evidence="16" type="ORF">EA075_23880</name>
    <name evidence="23" type="ORF">ELM42_24675</name>
    <name evidence="22" type="ORF">ELO16_23770</name>
    <name evidence="12" type="ORF">EOV29_24025</name>
    <name evidence="24" type="ORF">EQ864_25400</name>
    <name evidence="25" type="ORF">ESI84_25110</name>
    <name evidence="8" type="ORF">FA713_23685</name>
    <name evidence="14" type="ORF">FA719_24745</name>
    <name evidence="9" type="ORF">GL28_23480</name>
    <name evidence="15" type="ORF">JF21_23610</name>
</gene>
<dbReference type="EMBL" id="AAKOQU010000070">
    <property type="protein sequence ID" value="ECU0321744.1"/>
    <property type="molecule type" value="Genomic_DNA"/>
</dbReference>
<dbReference type="EMBL" id="AAKYEZ010000024">
    <property type="protein sequence ID" value="ECW9638081.1"/>
    <property type="molecule type" value="Genomic_DNA"/>
</dbReference>
<evidence type="ECO:0000313" key="34">
    <source>
        <dbReference type="EMBL" id="ECT6821341.1"/>
    </source>
</evidence>
<evidence type="ECO:0000313" key="43">
    <source>
        <dbReference type="EMBL" id="ECV0624381.1"/>
    </source>
</evidence>
<proteinExistence type="predicted"/>
<comment type="subcellular location">
    <subcellularLocation>
        <location evidence="1">Membrane</location>
        <topology evidence="1">Single-pass membrane protein</topology>
    </subcellularLocation>
</comment>
<dbReference type="EMBL" id="AAKLTE010000119">
    <property type="protein sequence ID" value="ECT1152382.1"/>
    <property type="molecule type" value="Genomic_DNA"/>
</dbReference>
<dbReference type="Proteomes" id="UP000839714">
    <property type="component" value="Unassembled WGS sequence"/>
</dbReference>
<dbReference type="EMBL" id="AAHJMM010000032">
    <property type="protein sequence ID" value="EBW8726747.1"/>
    <property type="molecule type" value="Genomic_DNA"/>
</dbReference>
<evidence type="ECO:0000313" key="16">
    <source>
        <dbReference type="EMBL" id="EBO8342350.1"/>
    </source>
</evidence>
<feature type="transmembrane region" description="Helical" evidence="5">
    <location>
        <begin position="12"/>
        <end position="34"/>
    </location>
</feature>
<evidence type="ECO:0000313" key="50">
    <source>
        <dbReference type="EMBL" id="EDF3875390.1"/>
    </source>
</evidence>
<dbReference type="EMBL" id="AAHULV010000073">
    <property type="protein sequence ID" value="ECA4917917.1"/>
    <property type="molecule type" value="Genomic_DNA"/>
</dbReference>
<evidence type="ECO:0000313" key="46">
    <source>
        <dbReference type="EMBL" id="ECW6045439.1"/>
    </source>
</evidence>
<evidence type="ECO:0000259" key="6">
    <source>
        <dbReference type="Pfam" id="PF25984"/>
    </source>
</evidence>
<dbReference type="EMBL" id="AAKPZC010000114">
    <property type="protein sequence ID" value="ECU6021654.1"/>
    <property type="molecule type" value="Genomic_DNA"/>
</dbReference>
<evidence type="ECO:0000256" key="1">
    <source>
        <dbReference type="ARBA" id="ARBA00004167"/>
    </source>
</evidence>
<dbReference type="EMBL" id="AAGHTB010000083">
    <property type="protein sequence ID" value="EBO2052182.1"/>
    <property type="molecule type" value="Genomic_DNA"/>
</dbReference>
<dbReference type="AlphaFoldDB" id="A0A3V2SI77"/>
<sequence length="419" mass="48157">MLKCKRYLMRNIYALKKMFITILFVIGVFAYLFFSEIDIVSPGEGIVTGENDKIEIKSPNSGFINDFNIREGDQVSKGMILFTYTNLDYTHKETTLESVINFNDIKIKKLKKELELLKPLLAGNVDALNEKGKLPSLDGENYIYFQFKTEYDAIAMEEKNLEEKETLLEKELQSRTKQISFLQNKDDLLKKGGATNIDILNNRYDIEKQKTEMINVKLNFILLRKEFEKLKSQFKTKLYDKISSITEQISELQKNNIENDGELSLMKGKVSTNIITSPVAGTILKIDHNLKKGSFIEQYQSIMTVKQNSNGQVIEAKFDAKYRPYIYEGASVKVSVNSTAFKNNFSARVAKISPDSFSDNPNDSRERRYYRVTIDSFDNVSDVNYLPEGIPVNVFATSKKISIFEYIIASFKSDMTFVW</sequence>
<evidence type="ECO:0000313" key="21">
    <source>
        <dbReference type="EMBL" id="EBZ3306906.1"/>
    </source>
</evidence>
<name>A0A3V2SI77_SALET</name>
<evidence type="ECO:0000313" key="35">
    <source>
        <dbReference type="EMBL" id="ECT7071286.1"/>
    </source>
</evidence>
<dbReference type="Proteomes" id="UP000839719">
    <property type="component" value="Unassembled WGS sequence"/>
</dbReference>
<dbReference type="EMBL" id="AAKNNV010000077">
    <property type="protein sequence ID" value="ECT6821341.1"/>
    <property type="molecule type" value="Genomic_DNA"/>
</dbReference>
<dbReference type="EMBL" id="AAGJTV010000092">
    <property type="protein sequence ID" value="EBO8342350.1"/>
    <property type="molecule type" value="Genomic_DNA"/>
</dbReference>
<evidence type="ECO:0000313" key="11">
    <source>
        <dbReference type="EMBL" id="EBN3585686.1"/>
    </source>
</evidence>
<dbReference type="EMBL" id="AAKIWH010000055">
    <property type="protein sequence ID" value="ECS2132506.1"/>
    <property type="molecule type" value="Genomic_DNA"/>
</dbReference>
<evidence type="ECO:0000313" key="53">
    <source>
        <dbReference type="EMBL" id="EDG8426105.1"/>
    </source>
</evidence>
<dbReference type="EMBL" id="AAMFEG010000031">
    <property type="protein sequence ID" value="EDG7392419.1"/>
    <property type="molecule type" value="Genomic_DNA"/>
</dbReference>
<dbReference type="EMBL" id="AAKTJV010000084">
    <property type="protein sequence ID" value="ECV4832256.1"/>
    <property type="molecule type" value="Genomic_DNA"/>
</dbReference>
<evidence type="ECO:0000313" key="20">
    <source>
        <dbReference type="EMBL" id="EBZ2434677.1"/>
    </source>
</evidence>
<evidence type="ECO:0000313" key="9">
    <source>
        <dbReference type="EMBL" id="EBM9689288.1"/>
    </source>
</evidence>
<evidence type="ECO:0000313" key="22">
    <source>
        <dbReference type="EMBL" id="ECA4443726.1"/>
    </source>
</evidence>